<feature type="domain" description="PH" evidence="7">
    <location>
        <begin position="872"/>
        <end position="978"/>
    </location>
</feature>
<feature type="compositionally biased region" description="Basic and acidic residues" evidence="5">
    <location>
        <begin position="1239"/>
        <end position="1252"/>
    </location>
</feature>
<evidence type="ECO:0000256" key="3">
    <source>
        <dbReference type="ARBA" id="ARBA00049987"/>
    </source>
</evidence>
<keyword evidence="1" id="KW-0597">Phosphoprotein</keyword>
<dbReference type="InterPro" id="IPR000219">
    <property type="entry name" value="DH_dom"/>
</dbReference>
<dbReference type="KEGG" id="aplc:110981752"/>
<evidence type="ECO:0000313" key="11">
    <source>
        <dbReference type="RefSeq" id="XP_022095281.1"/>
    </source>
</evidence>
<feature type="region of interest" description="Disordered" evidence="5">
    <location>
        <begin position="586"/>
        <end position="620"/>
    </location>
</feature>
<dbReference type="PROSITE" id="PS00741">
    <property type="entry name" value="DH_1"/>
    <property type="match status" value="1"/>
</dbReference>
<dbReference type="GO" id="GO:0005085">
    <property type="term" value="F:guanyl-nucleotide exchange factor activity"/>
    <property type="evidence" value="ECO:0007669"/>
    <property type="project" value="UniProtKB-KW"/>
</dbReference>
<dbReference type="GO" id="GO:0005737">
    <property type="term" value="C:cytoplasm"/>
    <property type="evidence" value="ECO:0007669"/>
    <property type="project" value="TreeGrafter"/>
</dbReference>
<dbReference type="InterPro" id="IPR055251">
    <property type="entry name" value="SOS1_NGEF_PH"/>
</dbReference>
<dbReference type="InterPro" id="IPR011993">
    <property type="entry name" value="PH-like_dom_sf"/>
</dbReference>
<dbReference type="SUPFAM" id="SSF46966">
    <property type="entry name" value="Spectrin repeat"/>
    <property type="match status" value="1"/>
</dbReference>
<feature type="chain" id="PRO_5034646125" evidence="6">
    <location>
        <begin position="18"/>
        <end position="1593"/>
    </location>
</feature>
<dbReference type="SMART" id="SM00233">
    <property type="entry name" value="PH"/>
    <property type="match status" value="1"/>
</dbReference>
<organism evidence="10 11">
    <name type="scientific">Acanthaster planci</name>
    <name type="common">Crown-of-thorns starfish</name>
    <dbReference type="NCBI Taxonomy" id="133434"/>
    <lineage>
        <taxon>Eukaryota</taxon>
        <taxon>Metazoa</taxon>
        <taxon>Echinodermata</taxon>
        <taxon>Eleutherozoa</taxon>
        <taxon>Asterozoa</taxon>
        <taxon>Asteroidea</taxon>
        <taxon>Valvatacea</taxon>
        <taxon>Valvatida</taxon>
        <taxon>Acanthasteridae</taxon>
        <taxon>Acanthaster</taxon>
    </lineage>
</organism>
<feature type="compositionally biased region" description="Polar residues" evidence="5">
    <location>
        <begin position="1395"/>
        <end position="1404"/>
    </location>
</feature>
<dbReference type="PROSITE" id="PS50010">
    <property type="entry name" value="DH_2"/>
    <property type="match status" value="1"/>
</dbReference>
<feature type="region of interest" description="Disordered" evidence="5">
    <location>
        <begin position="1108"/>
        <end position="1417"/>
    </location>
</feature>
<dbReference type="CDD" id="cd00170">
    <property type="entry name" value="SEC14"/>
    <property type="match status" value="1"/>
</dbReference>
<dbReference type="CDD" id="cd00160">
    <property type="entry name" value="RhoGEF"/>
    <property type="match status" value="1"/>
</dbReference>
<dbReference type="InterPro" id="IPR051336">
    <property type="entry name" value="RhoGEF_Guanine_NuclExch_SF"/>
</dbReference>
<sequence>MIMLVSLVVCMASCTQNEELDNLIDCLYALHTHVHTPSLINKVAMYVYSADENGFFYSIDDAVTMATDEEEILIHDVAKELQLGVALLSGGKTNEGFPIITMPECPKFDITTDDEFVRLLTYIIRIPSYFKGLNHSSMLDMDKGFVILVDRRNESWNAVKSALVRIAQGYFPGIIQGVYVIKPKSFFQKKLSDFRFRFSKEEYKFQVILLDSVKDLHALIHPSQLTNEFEGTLCFDLTSWIEDRMAIERFASNCRERSTAVQILTDEFTHTELPNDLEGANTLLMDHRKKRMELKDDLQSAMKYGQTLLRCMRRPLDENPEQNPHKVATLCGIERLLVQMEETEEKFEEFWVEHENKLIQCLKLRKFEEDFKEAVVLLENMSEKLAVATDRGSSTHQVESLIKSHQEFTDSNQASLENAKNIHDIGMELLEEDQYGVDSIQPKCVELKRQREELMERLESRSVQLNRSLELHERIDKAQMWCAEGMKLLASQEMDKCQSKEGAEQYLQAIQICLKGASQLKLSDPKEFRSMFSDILTSESKEPDYEAVVHEAVTKMEDVKMMFEKRQESLQKVIAKCERPVQVVLATPVPASPRSRSPGPSANGSPNETRKPKNKKVKGYSAKTPQLFPSHQLYVPMPHQTDKKIEILRGDSPDLGIVINTDNGDSNSLSAKRRHVIKELIETEKMYVNELHAVLRGYIQEMDNPDLMPFIPEALQGNQEILFSNWADIYKFHSSIFLVELESYIKTPTLIGKCFVKRKGELDSLYSTYCQNKPRSEILRRECGNNNPFFQECQRLLGHKLPLSAYLLKPVQRITKYQLLLREMLKYSSLEPGTDDLQTALDCMLTVIKYVNDTMHQVAITGFEGKLSNLGKLLMQGALFMWVEHKKRNIRQRKMQRHVFLYEKMVLFCKKRGDIKEKTCYGYKSSLKTAGIGLTEHVKGDKRKFEMWSGGRVDVYTFQASSEAEKMAWLKATRQALLQNQQLEVAGKPLQKSISESGSITENATPNGGPLPSPTASDTSSTGYGSANPSLASEQSLEGEEDDNEEGWQSGEFSESDDDTLEDRRESHSPQPVNQYVVLAEYNVVEEGEMAVKIGDIVNVQKAESCDSLTSAPLEPEPQLTHDNQLVTKRESQVQNMEDQAGTKSKPQLVKDQSTTKPEPQPKKDQSTTKPEPQRVDKSTIKPEPQPVKEKSPTNPEPQPKKNQSTIKPEQQPKKNQSSTKPEQQPKKNQSTIKSEPQPVKEKSTTKPEPQPKKNQSTTKPEQQPKKNQSTTKPEQQPKRNQSTTKNEPQPVKDKSTSKPEPQPKKNQSTTKPEQHYKNQSTTKPEQQPKRNQSTTKIEPQPVKDKSISKPEPQPKKNQSTTKPEQQHKKNQSTTKPEPKPVKDKSTTKPEPQPMKNQATTKVQPQPLAVTENQSTNKLEPQTQVFSESQPFAKPQQQPEFSTENDFVTNPELQARIPIISPPATEPYAQPEFTLVTIPMSESVLSTDQLESMEEQTSYVTETVIQVCNNQTAVNSDKETELTLRETPGFEITTLTTEGGNHVIEIVIEPETHPMEEIENGDPNANVLLDRQDILTSSIVINELENHQTNPTN</sequence>
<dbReference type="FunFam" id="2.30.29.30:FF:000078">
    <property type="entry name" value="Guanine nucleotide exchange factor DBS"/>
    <property type="match status" value="1"/>
</dbReference>
<dbReference type="PROSITE" id="PS50191">
    <property type="entry name" value="CRAL_TRIO"/>
    <property type="match status" value="1"/>
</dbReference>
<reference evidence="11" key="1">
    <citation type="submission" date="2025-08" db="UniProtKB">
        <authorList>
            <consortium name="RefSeq"/>
        </authorList>
    </citation>
    <scope>IDENTIFICATION</scope>
</reference>
<feature type="domain" description="DH" evidence="8">
    <location>
        <begin position="672"/>
        <end position="854"/>
    </location>
</feature>
<dbReference type="RefSeq" id="XP_022095281.1">
    <property type="nucleotide sequence ID" value="XM_022239589.1"/>
</dbReference>
<comment type="similarity">
    <text evidence="3">Belongs to the MCF2 family.</text>
</comment>
<dbReference type="SMART" id="SM00150">
    <property type="entry name" value="SPEC"/>
    <property type="match status" value="1"/>
</dbReference>
<feature type="compositionally biased region" description="Polar residues" evidence="5">
    <location>
        <begin position="1014"/>
        <end position="1036"/>
    </location>
</feature>
<dbReference type="PANTHER" id="PTHR22826">
    <property type="entry name" value="RHO GUANINE EXCHANGE FACTOR-RELATED"/>
    <property type="match status" value="1"/>
</dbReference>
<dbReference type="GeneID" id="110981752"/>
<dbReference type="SUPFAM" id="SSF48065">
    <property type="entry name" value="DBL homology domain (DH-domain)"/>
    <property type="match status" value="1"/>
</dbReference>
<dbReference type="InterPro" id="IPR001331">
    <property type="entry name" value="GDS_CDC24_CS"/>
</dbReference>
<keyword evidence="6" id="KW-0732">Signal</keyword>
<dbReference type="Gene3D" id="3.40.525.10">
    <property type="entry name" value="CRAL-TRIO lipid binding domain"/>
    <property type="match status" value="1"/>
</dbReference>
<feature type="compositionally biased region" description="Basic and acidic residues" evidence="5">
    <location>
        <begin position="1291"/>
        <end position="1304"/>
    </location>
</feature>
<name>A0A8B7YVC9_ACAPL</name>
<evidence type="ECO:0000313" key="10">
    <source>
        <dbReference type="Proteomes" id="UP000694845"/>
    </source>
</evidence>
<dbReference type="InterPro" id="IPR056466">
    <property type="entry name" value="Spectrin_DBS"/>
</dbReference>
<dbReference type="GO" id="GO:0035556">
    <property type="term" value="P:intracellular signal transduction"/>
    <property type="evidence" value="ECO:0007669"/>
    <property type="project" value="InterPro"/>
</dbReference>
<feature type="compositionally biased region" description="Polar residues" evidence="5">
    <location>
        <begin position="1305"/>
        <end position="1338"/>
    </location>
</feature>
<dbReference type="Gene3D" id="1.20.58.60">
    <property type="match status" value="1"/>
</dbReference>
<protein>
    <submittedName>
        <fullName evidence="11">Guanine nucleotide exchange factor DBS-like isoform X1</fullName>
    </submittedName>
</protein>
<dbReference type="Proteomes" id="UP000694845">
    <property type="component" value="Unplaced"/>
</dbReference>
<evidence type="ECO:0000256" key="2">
    <source>
        <dbReference type="ARBA" id="ARBA00022658"/>
    </source>
</evidence>
<dbReference type="Gene3D" id="1.20.900.10">
    <property type="entry name" value="Dbl homology (DH) domain"/>
    <property type="match status" value="1"/>
</dbReference>
<feature type="signal peptide" evidence="6">
    <location>
        <begin position="1"/>
        <end position="17"/>
    </location>
</feature>
<feature type="compositionally biased region" description="Acidic residues" evidence="5">
    <location>
        <begin position="1037"/>
        <end position="1046"/>
    </location>
</feature>
<dbReference type="Pfam" id="PF22697">
    <property type="entry name" value="SOS1_NGEF_PH"/>
    <property type="match status" value="1"/>
</dbReference>
<evidence type="ECO:0000256" key="5">
    <source>
        <dbReference type="SAM" id="MobiDB-lite"/>
    </source>
</evidence>
<dbReference type="PANTHER" id="PTHR22826:SF211">
    <property type="entry name" value="LD43457P"/>
    <property type="match status" value="1"/>
</dbReference>
<dbReference type="Pfam" id="PF00621">
    <property type="entry name" value="RhoGEF"/>
    <property type="match status" value="1"/>
</dbReference>
<evidence type="ECO:0000259" key="8">
    <source>
        <dbReference type="PROSITE" id="PS50010"/>
    </source>
</evidence>
<dbReference type="InterPro" id="IPR001849">
    <property type="entry name" value="PH_domain"/>
</dbReference>
<feature type="compositionally biased region" description="Polar residues" evidence="5">
    <location>
        <begin position="1121"/>
        <end position="1158"/>
    </location>
</feature>
<dbReference type="OrthoDB" id="10004999at2759"/>
<feature type="compositionally biased region" description="Basic and acidic residues" evidence="5">
    <location>
        <begin position="1377"/>
        <end position="1388"/>
    </location>
</feature>
<dbReference type="Pfam" id="PF13716">
    <property type="entry name" value="CRAL_TRIO_2"/>
    <property type="match status" value="1"/>
</dbReference>
<dbReference type="InterPro" id="IPR036865">
    <property type="entry name" value="CRAL-TRIO_dom_sf"/>
</dbReference>
<feature type="compositionally biased region" description="Polar residues" evidence="5">
    <location>
        <begin position="992"/>
        <end position="1006"/>
    </location>
</feature>
<dbReference type="SUPFAM" id="SSF52087">
    <property type="entry name" value="CRAL/TRIO domain"/>
    <property type="match status" value="1"/>
</dbReference>
<keyword evidence="4" id="KW-0175">Coiled coil</keyword>
<evidence type="ECO:0000259" key="7">
    <source>
        <dbReference type="PROSITE" id="PS50003"/>
    </source>
</evidence>
<dbReference type="PROSITE" id="PS50003">
    <property type="entry name" value="PH_DOMAIN"/>
    <property type="match status" value="1"/>
</dbReference>
<dbReference type="Pfam" id="PF00435">
    <property type="entry name" value="Spectrin"/>
    <property type="match status" value="1"/>
</dbReference>
<feature type="coiled-coil region" evidence="4">
    <location>
        <begin position="444"/>
        <end position="475"/>
    </location>
</feature>
<gene>
    <name evidence="11" type="primary">LOC110981752</name>
</gene>
<evidence type="ECO:0000259" key="9">
    <source>
        <dbReference type="PROSITE" id="PS50191"/>
    </source>
</evidence>
<feature type="compositionally biased region" description="Basic and acidic residues" evidence="5">
    <location>
        <begin position="1160"/>
        <end position="1192"/>
    </location>
</feature>
<dbReference type="SMART" id="SM00325">
    <property type="entry name" value="RhoGEF"/>
    <property type="match status" value="1"/>
</dbReference>
<feature type="compositionally biased region" description="Polar residues" evidence="5">
    <location>
        <begin position="1201"/>
        <end position="1235"/>
    </location>
</feature>
<feature type="region of interest" description="Disordered" evidence="5">
    <location>
        <begin position="988"/>
        <end position="1072"/>
    </location>
</feature>
<dbReference type="InterPro" id="IPR002017">
    <property type="entry name" value="Spectrin_repeat"/>
</dbReference>
<dbReference type="InterPro" id="IPR035899">
    <property type="entry name" value="DBL_dom_sf"/>
</dbReference>
<evidence type="ECO:0000256" key="6">
    <source>
        <dbReference type="SAM" id="SignalP"/>
    </source>
</evidence>
<dbReference type="SUPFAM" id="SSF50729">
    <property type="entry name" value="PH domain-like"/>
    <property type="match status" value="1"/>
</dbReference>
<proteinExistence type="inferred from homology"/>
<dbReference type="InterPro" id="IPR018159">
    <property type="entry name" value="Spectrin/alpha-actinin"/>
</dbReference>
<dbReference type="Pfam" id="PF23289">
    <property type="entry name" value="Spectrin_5"/>
    <property type="match status" value="1"/>
</dbReference>
<feature type="compositionally biased region" description="Polar residues" evidence="5">
    <location>
        <begin position="1253"/>
        <end position="1288"/>
    </location>
</feature>
<dbReference type="Gene3D" id="2.30.29.30">
    <property type="entry name" value="Pleckstrin-homology domain (PH domain)/Phosphotyrosine-binding domain (PTB)"/>
    <property type="match status" value="1"/>
</dbReference>
<feature type="compositionally biased region" description="Low complexity" evidence="5">
    <location>
        <begin position="592"/>
        <end position="607"/>
    </location>
</feature>
<feature type="compositionally biased region" description="Basic and acidic residues" evidence="5">
    <location>
        <begin position="1342"/>
        <end position="1355"/>
    </location>
</feature>
<evidence type="ECO:0000256" key="4">
    <source>
        <dbReference type="SAM" id="Coils"/>
    </source>
</evidence>
<accession>A0A8B7YVC9</accession>
<feature type="domain" description="CRAL-TRIO" evidence="9">
    <location>
        <begin position="75"/>
        <end position="237"/>
    </location>
</feature>
<dbReference type="InterPro" id="IPR001251">
    <property type="entry name" value="CRAL-TRIO_dom"/>
</dbReference>
<keyword evidence="10" id="KW-1185">Reference proteome</keyword>
<evidence type="ECO:0000256" key="1">
    <source>
        <dbReference type="ARBA" id="ARBA00022553"/>
    </source>
</evidence>
<keyword evidence="2" id="KW-0344">Guanine-nucleotide releasing factor</keyword>
<dbReference type="CDD" id="cd00176">
    <property type="entry name" value="SPEC"/>
    <property type="match status" value="1"/>
</dbReference>